<dbReference type="Gene3D" id="2.40.240.20">
    <property type="entry name" value="Hypothetical PUA domain-like, domain 1"/>
    <property type="match status" value="1"/>
</dbReference>
<comment type="caution">
    <text evidence="1">The sequence shown here is derived from an EMBL/GenBank/DDBJ whole genome shotgun (WGS) entry which is preliminary data.</text>
</comment>
<name>A0A0F9J3T1_9ZZZZ</name>
<dbReference type="EMBL" id="LAZR01019098">
    <property type="protein sequence ID" value="KKL93782.1"/>
    <property type="molecule type" value="Genomic_DNA"/>
</dbReference>
<evidence type="ECO:0008006" key="2">
    <source>
        <dbReference type="Google" id="ProtNLM"/>
    </source>
</evidence>
<organism evidence="1">
    <name type="scientific">marine sediment metagenome</name>
    <dbReference type="NCBI Taxonomy" id="412755"/>
    <lineage>
        <taxon>unclassified sequences</taxon>
        <taxon>metagenomes</taxon>
        <taxon>ecological metagenomes</taxon>
    </lineage>
</organism>
<protein>
    <recommendedName>
        <fullName evidence="2">16S rRNA (uracil(1498)-N(3))-methyltransferase</fullName>
    </recommendedName>
</protein>
<gene>
    <name evidence="1" type="ORF">LCGC14_1871220</name>
</gene>
<reference evidence="1" key="1">
    <citation type="journal article" date="2015" name="Nature">
        <title>Complex archaea that bridge the gap between prokaryotes and eukaryotes.</title>
        <authorList>
            <person name="Spang A."/>
            <person name="Saw J.H."/>
            <person name="Jorgensen S.L."/>
            <person name="Zaremba-Niedzwiedzka K."/>
            <person name="Martijn J."/>
            <person name="Lind A.E."/>
            <person name="van Eijk R."/>
            <person name="Schleper C."/>
            <person name="Guy L."/>
            <person name="Ettema T.J."/>
        </authorList>
    </citation>
    <scope>NUCLEOTIDE SEQUENCE</scope>
</reference>
<dbReference type="SUPFAM" id="SSF88697">
    <property type="entry name" value="PUA domain-like"/>
    <property type="match status" value="1"/>
</dbReference>
<accession>A0A0F9J3T1</accession>
<evidence type="ECO:0000313" key="1">
    <source>
        <dbReference type="EMBL" id="KKL93782.1"/>
    </source>
</evidence>
<dbReference type="AlphaFoldDB" id="A0A0F9J3T1"/>
<feature type="non-terminal residue" evidence="1">
    <location>
        <position position="74"/>
    </location>
</feature>
<proteinExistence type="predicted"/>
<dbReference type="InterPro" id="IPR015947">
    <property type="entry name" value="PUA-like_sf"/>
</dbReference>
<sequence length="74" mass="8247">MPRLFLPFTSKTLTPGTIITVEGDEARYLNNVLRMRRGDTLTVFGTEGVSLSTRVSGVRRGEVKLEVLDVLPLR</sequence>